<organism evidence="1 2">
    <name type="scientific">Rhododendron molle</name>
    <name type="common">Chinese azalea</name>
    <name type="synonym">Azalea mollis</name>
    <dbReference type="NCBI Taxonomy" id="49168"/>
    <lineage>
        <taxon>Eukaryota</taxon>
        <taxon>Viridiplantae</taxon>
        <taxon>Streptophyta</taxon>
        <taxon>Embryophyta</taxon>
        <taxon>Tracheophyta</taxon>
        <taxon>Spermatophyta</taxon>
        <taxon>Magnoliopsida</taxon>
        <taxon>eudicotyledons</taxon>
        <taxon>Gunneridae</taxon>
        <taxon>Pentapetalae</taxon>
        <taxon>asterids</taxon>
        <taxon>Ericales</taxon>
        <taxon>Ericaceae</taxon>
        <taxon>Ericoideae</taxon>
        <taxon>Rhodoreae</taxon>
        <taxon>Rhododendron</taxon>
    </lineage>
</organism>
<proteinExistence type="predicted"/>
<protein>
    <submittedName>
        <fullName evidence="1">Uncharacterized protein</fullName>
    </submittedName>
</protein>
<dbReference type="Proteomes" id="UP001062846">
    <property type="component" value="Chromosome 2"/>
</dbReference>
<gene>
    <name evidence="1" type="ORF">RHMOL_Rhmol02G0238700</name>
</gene>
<dbReference type="EMBL" id="CM046389">
    <property type="protein sequence ID" value="KAI8568926.1"/>
    <property type="molecule type" value="Genomic_DNA"/>
</dbReference>
<accession>A0ACC0PUT9</accession>
<sequence length="246" mass="27368">MIVFKTADKSNLGMLELKPVTTEINGTRDMSCGIGIEWLEAKIINHISIGSIWGHFLEVDEETLKEVSFDKGRVLIATENTGKICDKIQVIVDGQAYTIRVEEEDNFRKIHGQKESGEDDEVDRLENELEDNRMVNERHVDGVDDVVKQKVDESAYLEVEKKVTNAINGCSKDLVLVNVVEHGRVQTQCKMDTAVNVPIQNNQQAPLPKSAEFITSAVGENTAEIENADDSYDESSNFALGLDSIV</sequence>
<name>A0ACC0PUT9_RHOML</name>
<comment type="caution">
    <text evidence="1">The sequence shown here is derived from an EMBL/GenBank/DDBJ whole genome shotgun (WGS) entry which is preliminary data.</text>
</comment>
<evidence type="ECO:0000313" key="2">
    <source>
        <dbReference type="Proteomes" id="UP001062846"/>
    </source>
</evidence>
<reference evidence="1" key="1">
    <citation type="submission" date="2022-02" db="EMBL/GenBank/DDBJ databases">
        <title>Plant Genome Project.</title>
        <authorList>
            <person name="Zhang R.-G."/>
        </authorList>
    </citation>
    <scope>NUCLEOTIDE SEQUENCE</scope>
    <source>
        <strain evidence="1">AT1</strain>
    </source>
</reference>
<keyword evidence="2" id="KW-1185">Reference proteome</keyword>
<evidence type="ECO:0000313" key="1">
    <source>
        <dbReference type="EMBL" id="KAI8568926.1"/>
    </source>
</evidence>